<dbReference type="CDD" id="cd19481">
    <property type="entry name" value="RecA-like_protease"/>
    <property type="match status" value="1"/>
</dbReference>
<dbReference type="Gene3D" id="1.10.8.60">
    <property type="match status" value="1"/>
</dbReference>
<evidence type="ECO:0000256" key="2">
    <source>
        <dbReference type="SAM" id="Phobius"/>
    </source>
</evidence>
<dbReference type="GO" id="GO:0016887">
    <property type="term" value="F:ATP hydrolysis activity"/>
    <property type="evidence" value="ECO:0007669"/>
    <property type="project" value="InterPro"/>
</dbReference>
<dbReference type="InterPro" id="IPR050168">
    <property type="entry name" value="AAA_ATPase_domain"/>
</dbReference>
<keyword evidence="2" id="KW-1133">Transmembrane helix</keyword>
<accession>A0A9R1CVV7</accession>
<gene>
    <name evidence="4" type="ORF">KM295_13760</name>
</gene>
<feature type="compositionally biased region" description="Polar residues" evidence="1">
    <location>
        <begin position="69"/>
        <end position="84"/>
    </location>
</feature>
<evidence type="ECO:0000259" key="3">
    <source>
        <dbReference type="SMART" id="SM00382"/>
    </source>
</evidence>
<feature type="region of interest" description="Disordered" evidence="1">
    <location>
        <begin position="68"/>
        <end position="125"/>
    </location>
</feature>
<organism evidence="4 5">
    <name type="scientific">Natronomonas aquatica</name>
    <dbReference type="NCBI Taxonomy" id="2841590"/>
    <lineage>
        <taxon>Archaea</taxon>
        <taxon>Methanobacteriati</taxon>
        <taxon>Methanobacteriota</taxon>
        <taxon>Stenosarchaea group</taxon>
        <taxon>Halobacteria</taxon>
        <taxon>Halobacteriales</taxon>
        <taxon>Natronomonadaceae</taxon>
        <taxon>Natronomonas</taxon>
    </lineage>
</organism>
<keyword evidence="2" id="KW-0812">Transmembrane</keyword>
<dbReference type="Proteomes" id="UP001139494">
    <property type="component" value="Unassembled WGS sequence"/>
</dbReference>
<feature type="domain" description="AAA+ ATPase" evidence="3">
    <location>
        <begin position="174"/>
        <end position="314"/>
    </location>
</feature>
<dbReference type="PANTHER" id="PTHR23077">
    <property type="entry name" value="AAA-FAMILY ATPASE"/>
    <property type="match status" value="1"/>
</dbReference>
<dbReference type="Pfam" id="PF17862">
    <property type="entry name" value="AAA_lid_3"/>
    <property type="match status" value="1"/>
</dbReference>
<evidence type="ECO:0000313" key="5">
    <source>
        <dbReference type="Proteomes" id="UP001139494"/>
    </source>
</evidence>
<proteinExistence type="predicted"/>
<dbReference type="InterPro" id="IPR027417">
    <property type="entry name" value="P-loop_NTPase"/>
</dbReference>
<comment type="caution">
    <text evidence="4">The sequence shown here is derived from an EMBL/GenBank/DDBJ whole genome shotgun (WGS) entry which is preliminary data.</text>
</comment>
<dbReference type="SUPFAM" id="SSF52540">
    <property type="entry name" value="P-loop containing nucleoside triphosphate hydrolases"/>
    <property type="match status" value="1"/>
</dbReference>
<dbReference type="SMART" id="SM00382">
    <property type="entry name" value="AAA"/>
    <property type="match status" value="1"/>
</dbReference>
<dbReference type="InterPro" id="IPR003593">
    <property type="entry name" value="AAA+_ATPase"/>
</dbReference>
<dbReference type="EMBL" id="JAHLKM010000027">
    <property type="protein sequence ID" value="MCQ4334521.1"/>
    <property type="molecule type" value="Genomic_DNA"/>
</dbReference>
<reference evidence="4" key="1">
    <citation type="journal article" date="2023" name="Front. Microbiol.">
        <title>Genomic-based phylogenetic and metabolic analyses of the genus Natronomonas, and description of Natronomonas aquatica sp. nov.</title>
        <authorList>
            <person name="Garcia-Roldan A."/>
            <person name="Duran-Viseras A."/>
            <person name="de la Haba R.R."/>
            <person name="Corral P."/>
            <person name="Sanchez-Porro C."/>
            <person name="Ventosa A."/>
        </authorList>
    </citation>
    <scope>NUCLEOTIDE SEQUENCE</scope>
    <source>
        <strain evidence="4">F2-12</strain>
    </source>
</reference>
<dbReference type="AlphaFoldDB" id="A0A9R1CVV7"/>
<evidence type="ECO:0000313" key="4">
    <source>
        <dbReference type="EMBL" id="MCQ4334521.1"/>
    </source>
</evidence>
<feature type="compositionally biased region" description="Polar residues" evidence="1">
    <location>
        <begin position="93"/>
        <end position="104"/>
    </location>
</feature>
<keyword evidence="5" id="KW-1185">Reference proteome</keyword>
<dbReference type="Pfam" id="PF00004">
    <property type="entry name" value="AAA"/>
    <property type="match status" value="1"/>
</dbReference>
<dbReference type="InterPro" id="IPR041569">
    <property type="entry name" value="AAA_lid_3"/>
</dbReference>
<dbReference type="Gene3D" id="3.40.50.300">
    <property type="entry name" value="P-loop containing nucleotide triphosphate hydrolases"/>
    <property type="match status" value="1"/>
</dbReference>
<dbReference type="GO" id="GO:0005524">
    <property type="term" value="F:ATP binding"/>
    <property type="evidence" value="ECO:0007669"/>
    <property type="project" value="UniProtKB-KW"/>
</dbReference>
<dbReference type="RefSeq" id="WP_256030570.1">
    <property type="nucleotide sequence ID" value="NZ_JAHLKM010000027.1"/>
</dbReference>
<keyword evidence="4" id="KW-0547">Nucleotide-binding</keyword>
<evidence type="ECO:0000256" key="1">
    <source>
        <dbReference type="SAM" id="MobiDB-lite"/>
    </source>
</evidence>
<protein>
    <submittedName>
        <fullName evidence="4">ATP-binding protein</fullName>
    </submittedName>
</protein>
<dbReference type="InterPro" id="IPR003959">
    <property type="entry name" value="ATPase_AAA_core"/>
</dbReference>
<keyword evidence="4" id="KW-0067">ATP-binding</keyword>
<keyword evidence="2" id="KW-0472">Membrane</keyword>
<feature type="transmembrane region" description="Helical" evidence="2">
    <location>
        <begin position="12"/>
        <end position="44"/>
    </location>
</feature>
<name>A0A9R1CVV7_9EURY</name>
<sequence length="383" mass="42121">MIFAKFPIATAGLIGTITLAIGAIISSGILLAVGAIVVIGYAWYSFDTPTTSTQDTQSIDPEVVREKTMQWSDSYDQSTRQQLTPDPVHRETQSASNQQSTTRTSDGDDSEPGDSRGSSPMSLDSPELQYRWETETDVSFDDVGGFTDVKQELRRDVIKPLTTHREQAKQLDISPSNIIFHGPPGTGKTYLAQALASELAFPFVELSGSDVQSKWINESAQKVRTLFDEARQVAAEEGGAVVFLDELDSVLKRRGNQTAHEEDNKVVNEFLNHLETASDHNIIFIGATNRLESLDEAGIRSGRIDKKAHIGLPDQRARKEILRVQLADRPNSLSEDHLEQIAGWTQGMSAAELAQIIDDAARSCLDRGSGQITWLDIRQVISP</sequence>